<keyword evidence="2" id="KW-1185">Reference proteome</keyword>
<protein>
    <submittedName>
        <fullName evidence="1">Uncharacterized protein</fullName>
    </submittedName>
</protein>
<evidence type="ECO:0000313" key="2">
    <source>
        <dbReference type="Proteomes" id="UP000623440"/>
    </source>
</evidence>
<evidence type="ECO:0000313" key="1">
    <source>
        <dbReference type="EMBL" id="MBD2534603.1"/>
    </source>
</evidence>
<reference evidence="1 2" key="1">
    <citation type="journal article" date="2020" name="ISME J.">
        <title>Comparative genomics reveals insights into cyanobacterial evolution and habitat adaptation.</title>
        <authorList>
            <person name="Chen M.Y."/>
            <person name="Teng W.K."/>
            <person name="Zhao L."/>
            <person name="Hu C.X."/>
            <person name="Zhou Y.K."/>
            <person name="Han B.P."/>
            <person name="Song L.R."/>
            <person name="Shu W.S."/>
        </authorList>
    </citation>
    <scope>NUCLEOTIDE SEQUENCE [LARGE SCALE GENOMIC DNA]</scope>
    <source>
        <strain evidence="1 2">FACHB-838</strain>
    </source>
</reference>
<dbReference type="EMBL" id="JACJSI010000178">
    <property type="protein sequence ID" value="MBD2534603.1"/>
    <property type="molecule type" value="Genomic_DNA"/>
</dbReference>
<proteinExistence type="predicted"/>
<gene>
    <name evidence="1" type="ORF">H6G97_36055</name>
</gene>
<comment type="caution">
    <text evidence="1">The sequence shown here is derived from an EMBL/GenBank/DDBJ whole genome shotgun (WGS) entry which is preliminary data.</text>
</comment>
<dbReference type="Proteomes" id="UP000623440">
    <property type="component" value="Unassembled WGS sequence"/>
</dbReference>
<name>A0ABR8DZL4_9NOSO</name>
<organism evidence="1 2">
    <name type="scientific">Nostoc flagelliforme FACHB-838</name>
    <dbReference type="NCBI Taxonomy" id="2692904"/>
    <lineage>
        <taxon>Bacteria</taxon>
        <taxon>Bacillati</taxon>
        <taxon>Cyanobacteriota</taxon>
        <taxon>Cyanophyceae</taxon>
        <taxon>Nostocales</taxon>
        <taxon>Nostocaceae</taxon>
        <taxon>Nostoc</taxon>
    </lineage>
</organism>
<sequence length="73" mass="8466">MTLRDLMQCCENITPLAIQDAASVERMQSWAGSARAASSPITQQPKSLRTPRFRNNFIKKYFIKLKYYILLIK</sequence>
<accession>A0ABR8DZL4</accession>